<dbReference type="InterPro" id="IPR017900">
    <property type="entry name" value="4Fe4S_Fe_S_CS"/>
</dbReference>
<evidence type="ECO:0000256" key="9">
    <source>
        <dbReference type="ARBA" id="ARBA00022723"/>
    </source>
</evidence>
<dbReference type="RefSeq" id="WP_039684243.1">
    <property type="nucleotide sequence ID" value="NZ_CP010028.1"/>
</dbReference>
<evidence type="ECO:0000256" key="13">
    <source>
        <dbReference type="ARBA" id="ARBA00023291"/>
    </source>
</evidence>
<dbReference type="CDD" id="cd00207">
    <property type="entry name" value="fer2"/>
    <property type="match status" value="1"/>
</dbReference>
<comment type="similarity">
    <text evidence="4">Belongs to the succinate dehydrogenase/fumarate reductase iron-sulfur protein family.</text>
</comment>
<evidence type="ECO:0000313" key="16">
    <source>
        <dbReference type="EMBL" id="AIZ45354.1"/>
    </source>
</evidence>
<dbReference type="GO" id="GO:0051538">
    <property type="term" value="F:3 iron, 4 sulfur cluster binding"/>
    <property type="evidence" value="ECO:0007669"/>
    <property type="project" value="UniProtKB-KW"/>
</dbReference>
<dbReference type="GO" id="GO:0051539">
    <property type="term" value="F:4 iron, 4 sulfur cluster binding"/>
    <property type="evidence" value="ECO:0007669"/>
    <property type="project" value="UniProtKB-KW"/>
</dbReference>
<dbReference type="EMBL" id="CP010028">
    <property type="protein sequence ID" value="AIZ45354.1"/>
    <property type="molecule type" value="Genomic_DNA"/>
</dbReference>
<name>A0A0A7KJG8_9DEIO</name>
<dbReference type="InterPro" id="IPR012675">
    <property type="entry name" value="Beta-grasp_dom_sf"/>
</dbReference>
<evidence type="ECO:0000256" key="10">
    <source>
        <dbReference type="ARBA" id="ARBA00023002"/>
    </source>
</evidence>
<dbReference type="AlphaFoldDB" id="A0A0A7KJG8"/>
<dbReference type="PANTHER" id="PTHR11921:SF29">
    <property type="entry name" value="SUCCINATE DEHYDROGENASE [UBIQUINONE] IRON-SULFUR SUBUNIT, MITOCHONDRIAL"/>
    <property type="match status" value="1"/>
</dbReference>
<dbReference type="InterPro" id="IPR025192">
    <property type="entry name" value="Succ_DH/fum_Rdtase_N"/>
</dbReference>
<evidence type="ECO:0000256" key="7">
    <source>
        <dbReference type="ARBA" id="ARBA00022532"/>
    </source>
</evidence>
<keyword evidence="10" id="KW-0560">Oxidoreductase</keyword>
<dbReference type="Gene3D" id="3.10.20.30">
    <property type="match status" value="1"/>
</dbReference>
<dbReference type="PROSITE" id="PS51085">
    <property type="entry name" value="2FE2S_FER_2"/>
    <property type="match status" value="1"/>
</dbReference>
<dbReference type="HOGENOM" id="CLU_044838_3_0_0"/>
<dbReference type="NCBIfam" id="TIGR00384">
    <property type="entry name" value="dhsB"/>
    <property type="match status" value="1"/>
</dbReference>
<dbReference type="STRING" id="1182571.QR90_09980"/>
<dbReference type="PROSITE" id="PS00198">
    <property type="entry name" value="4FE4S_FER_1"/>
    <property type="match status" value="1"/>
</dbReference>
<evidence type="ECO:0000256" key="2">
    <source>
        <dbReference type="ARBA" id="ARBA00001966"/>
    </source>
</evidence>
<accession>A0A0A7KJG8</accession>
<evidence type="ECO:0000313" key="17">
    <source>
        <dbReference type="Proteomes" id="UP000030634"/>
    </source>
</evidence>
<dbReference type="GO" id="GO:0006099">
    <property type="term" value="P:tricarboxylic acid cycle"/>
    <property type="evidence" value="ECO:0007669"/>
    <property type="project" value="UniProtKB-KW"/>
</dbReference>
<evidence type="ECO:0000256" key="3">
    <source>
        <dbReference type="ARBA" id="ARBA00005163"/>
    </source>
</evidence>
<dbReference type="InterPro" id="IPR004489">
    <property type="entry name" value="Succ_DH/fum_Rdtase_Fe-S"/>
</dbReference>
<gene>
    <name evidence="16" type="ORF">QR90_09980</name>
</gene>
<dbReference type="FunFam" id="1.10.1060.10:FF:000003">
    <property type="entry name" value="Succinate dehydrogenase iron-sulfur subunit"/>
    <property type="match status" value="1"/>
</dbReference>
<dbReference type="GO" id="GO:0009055">
    <property type="term" value="F:electron transfer activity"/>
    <property type="evidence" value="ECO:0007669"/>
    <property type="project" value="InterPro"/>
</dbReference>
<dbReference type="GO" id="GO:0046872">
    <property type="term" value="F:metal ion binding"/>
    <property type="evidence" value="ECO:0007669"/>
    <property type="project" value="UniProtKB-KW"/>
</dbReference>
<dbReference type="InterPro" id="IPR001041">
    <property type="entry name" value="2Fe-2S_ferredoxin-type"/>
</dbReference>
<dbReference type="Gene3D" id="1.10.1060.10">
    <property type="entry name" value="Alpha-helical ferredoxin"/>
    <property type="match status" value="1"/>
</dbReference>
<evidence type="ECO:0000256" key="4">
    <source>
        <dbReference type="ARBA" id="ARBA00009433"/>
    </source>
</evidence>
<dbReference type="NCBIfam" id="NF004616">
    <property type="entry name" value="PRK05950.1"/>
    <property type="match status" value="1"/>
</dbReference>
<keyword evidence="13" id="KW-0003">3Fe-4S</keyword>
<dbReference type="GO" id="GO:0022904">
    <property type="term" value="P:respiratory electron transport chain"/>
    <property type="evidence" value="ECO:0007669"/>
    <property type="project" value="TreeGrafter"/>
</dbReference>
<evidence type="ECO:0000256" key="12">
    <source>
        <dbReference type="ARBA" id="ARBA00023014"/>
    </source>
</evidence>
<feature type="domain" description="2Fe-2S ferredoxin-type" evidence="15">
    <location>
        <begin position="24"/>
        <end position="115"/>
    </location>
</feature>
<dbReference type="InterPro" id="IPR050573">
    <property type="entry name" value="SDH/FRD_Iron-Sulfur"/>
</dbReference>
<evidence type="ECO:0000256" key="5">
    <source>
        <dbReference type="ARBA" id="ARBA00012792"/>
    </source>
</evidence>
<evidence type="ECO:0000256" key="1">
    <source>
        <dbReference type="ARBA" id="ARBA00001927"/>
    </source>
</evidence>
<dbReference type="GO" id="GO:0051537">
    <property type="term" value="F:2 iron, 2 sulfur cluster binding"/>
    <property type="evidence" value="ECO:0007669"/>
    <property type="project" value="UniProtKB-KW"/>
</dbReference>
<dbReference type="KEGG" id="dsw:QR90_09980"/>
<keyword evidence="11" id="KW-0408">Iron</keyword>
<comment type="cofactor">
    <cofactor evidence="1">
        <name>[3Fe-4S] cluster</name>
        <dbReference type="ChEBI" id="CHEBI:21137"/>
    </cofactor>
</comment>
<dbReference type="SUPFAM" id="SSF54292">
    <property type="entry name" value="2Fe-2S ferredoxin-like"/>
    <property type="match status" value="1"/>
</dbReference>
<dbReference type="InterPro" id="IPR017896">
    <property type="entry name" value="4Fe4S_Fe-S-bd"/>
</dbReference>
<dbReference type="Proteomes" id="UP000030634">
    <property type="component" value="Chromosome"/>
</dbReference>
<organism evidence="16 17">
    <name type="scientific">Deinococcus radiopugnans</name>
    <dbReference type="NCBI Taxonomy" id="57497"/>
    <lineage>
        <taxon>Bacteria</taxon>
        <taxon>Thermotogati</taxon>
        <taxon>Deinococcota</taxon>
        <taxon>Deinococci</taxon>
        <taxon>Deinococcales</taxon>
        <taxon>Deinococcaceae</taxon>
        <taxon>Deinococcus</taxon>
    </lineage>
</organism>
<dbReference type="SUPFAM" id="SSF46548">
    <property type="entry name" value="alpha-helical ferredoxin"/>
    <property type="match status" value="1"/>
</dbReference>
<sequence>MTQTQHETSTAPAAAQQALPMLHIKVKILRFDPEKDRKAHWETYAIDAQAGDRVLDVINEVKWYHDHSLTFRRSCMHGICGSDAMLINGRNRLACKTLVRDVAKDGGTITVEPIRGLKVEKDLLVDMEPFFDSYKAIMPYFINESPAPAAERIQSEEEAERMAQSSNCILCACCTTSCPIFWVNGSYLGPASIVQAHRFIFDSRDEATQQRLNIMNQNTGVWRCRTAYNCTEACPRDIPITQLIEEVKRAVMYQQA</sequence>
<proteinExistence type="inferred from homology"/>
<keyword evidence="8" id="KW-0001">2Fe-2S</keyword>
<evidence type="ECO:0000259" key="15">
    <source>
        <dbReference type="PROSITE" id="PS51085"/>
    </source>
</evidence>
<dbReference type="Pfam" id="PF13183">
    <property type="entry name" value="Fer4_8"/>
    <property type="match status" value="1"/>
</dbReference>
<dbReference type="InterPro" id="IPR009051">
    <property type="entry name" value="Helical_ferredxn"/>
</dbReference>
<keyword evidence="7" id="KW-0816">Tricarboxylic acid cycle</keyword>
<comment type="pathway">
    <text evidence="3">Carbohydrate metabolism; tricarboxylic acid cycle.</text>
</comment>
<evidence type="ECO:0000256" key="14">
    <source>
        <dbReference type="ARBA" id="ARBA00034078"/>
    </source>
</evidence>
<evidence type="ECO:0000256" key="8">
    <source>
        <dbReference type="ARBA" id="ARBA00022714"/>
    </source>
</evidence>
<dbReference type="InterPro" id="IPR036010">
    <property type="entry name" value="2Fe-2S_ferredoxin-like_sf"/>
</dbReference>
<protein>
    <recommendedName>
        <fullName evidence="5">succinate dehydrogenase</fullName>
        <ecNumber evidence="5">1.3.5.1</ecNumber>
    </recommendedName>
</protein>
<keyword evidence="6" id="KW-0004">4Fe-4S</keyword>
<reference evidence="17" key="1">
    <citation type="submission" date="2014-11" db="EMBL/GenBank/DDBJ databases">
        <title>Hymenobacter sp. DG25B genome submission.</title>
        <authorList>
            <person name="Jung H.-Y."/>
            <person name="Kim M.K."/>
            <person name="Srinivasan S."/>
            <person name="Lim S."/>
        </authorList>
    </citation>
    <scope>NUCLEOTIDE SEQUENCE [LARGE SCALE GENOMIC DNA]</scope>
    <source>
        <strain evidence="17">DY59</strain>
    </source>
</reference>
<comment type="cofactor">
    <cofactor evidence="14">
        <name>[2Fe-2S] cluster</name>
        <dbReference type="ChEBI" id="CHEBI:190135"/>
    </cofactor>
</comment>
<evidence type="ECO:0000256" key="11">
    <source>
        <dbReference type="ARBA" id="ARBA00023004"/>
    </source>
</evidence>
<dbReference type="Pfam" id="PF13085">
    <property type="entry name" value="Fer2_3"/>
    <property type="match status" value="1"/>
</dbReference>
<keyword evidence="9" id="KW-0479">Metal-binding</keyword>
<dbReference type="EC" id="1.3.5.1" evidence="5"/>
<keyword evidence="12" id="KW-0411">Iron-sulfur</keyword>
<dbReference type="PANTHER" id="PTHR11921">
    <property type="entry name" value="SUCCINATE DEHYDROGENASE IRON-SULFUR PROTEIN"/>
    <property type="match status" value="1"/>
</dbReference>
<comment type="cofactor">
    <cofactor evidence="2">
        <name>[4Fe-4S] cluster</name>
        <dbReference type="ChEBI" id="CHEBI:49883"/>
    </cofactor>
</comment>
<evidence type="ECO:0000256" key="6">
    <source>
        <dbReference type="ARBA" id="ARBA00022485"/>
    </source>
</evidence>
<dbReference type="GO" id="GO:0008177">
    <property type="term" value="F:succinate dehydrogenase (quinone) activity"/>
    <property type="evidence" value="ECO:0007669"/>
    <property type="project" value="UniProtKB-EC"/>
</dbReference>